<dbReference type="AlphaFoldDB" id="A0A939E3U8"/>
<keyword evidence="1" id="KW-1133">Transmembrane helix</keyword>
<keyword evidence="1" id="KW-0472">Membrane</keyword>
<proteinExistence type="predicted"/>
<reference evidence="2" key="1">
    <citation type="submission" date="2021-03" db="EMBL/GenBank/DDBJ databases">
        <authorList>
            <person name="Sun Q."/>
        </authorList>
    </citation>
    <scope>NUCLEOTIDE SEQUENCE</scope>
    <source>
        <strain evidence="2">CCM 8862</strain>
    </source>
</reference>
<comment type="caution">
    <text evidence="2">The sequence shown here is derived from an EMBL/GenBank/DDBJ whole genome shotgun (WGS) entry which is preliminary data.</text>
</comment>
<accession>A0A939E3U8</accession>
<feature type="transmembrane region" description="Helical" evidence="1">
    <location>
        <begin position="217"/>
        <end position="238"/>
    </location>
</feature>
<gene>
    <name evidence="2" type="ORF">JZY06_11250</name>
</gene>
<protein>
    <recommendedName>
        <fullName evidence="4">ABC transporter permease</fullName>
    </recommendedName>
</protein>
<name>A0A939E3U8_9CORY</name>
<feature type="transmembrane region" description="Helical" evidence="1">
    <location>
        <begin position="71"/>
        <end position="104"/>
    </location>
</feature>
<evidence type="ECO:0000313" key="2">
    <source>
        <dbReference type="EMBL" id="MBN9645181.1"/>
    </source>
</evidence>
<evidence type="ECO:0000256" key="1">
    <source>
        <dbReference type="SAM" id="Phobius"/>
    </source>
</evidence>
<feature type="transmembrane region" description="Helical" evidence="1">
    <location>
        <begin position="303"/>
        <end position="324"/>
    </location>
</feature>
<organism evidence="2 3">
    <name type="scientific">Corynebacterium mendelii</name>
    <dbReference type="NCBI Taxonomy" id="2765362"/>
    <lineage>
        <taxon>Bacteria</taxon>
        <taxon>Bacillati</taxon>
        <taxon>Actinomycetota</taxon>
        <taxon>Actinomycetes</taxon>
        <taxon>Mycobacteriales</taxon>
        <taxon>Corynebacteriaceae</taxon>
        <taxon>Corynebacterium</taxon>
    </lineage>
</organism>
<feature type="transmembrane region" description="Helical" evidence="1">
    <location>
        <begin position="25"/>
        <end position="51"/>
    </location>
</feature>
<dbReference type="RefSeq" id="WP_207279652.1">
    <property type="nucleotide sequence ID" value="NZ_JAFLEQ010000017.1"/>
</dbReference>
<keyword evidence="1" id="KW-0812">Transmembrane</keyword>
<dbReference type="Proteomes" id="UP000664332">
    <property type="component" value="Unassembled WGS sequence"/>
</dbReference>
<feature type="transmembrane region" description="Helical" evidence="1">
    <location>
        <begin position="392"/>
        <end position="419"/>
    </location>
</feature>
<keyword evidence="3" id="KW-1185">Reference proteome</keyword>
<feature type="transmembrane region" description="Helical" evidence="1">
    <location>
        <begin position="175"/>
        <end position="196"/>
    </location>
</feature>
<feature type="transmembrane region" description="Helical" evidence="1">
    <location>
        <begin position="439"/>
        <end position="461"/>
    </location>
</feature>
<feature type="transmembrane region" description="Helical" evidence="1">
    <location>
        <begin position="125"/>
        <end position="155"/>
    </location>
</feature>
<feature type="transmembrane region" description="Helical" evidence="1">
    <location>
        <begin position="250"/>
        <end position="272"/>
    </location>
</feature>
<feature type="transmembrane region" description="Helical" evidence="1">
    <location>
        <begin position="344"/>
        <end position="365"/>
    </location>
</feature>
<evidence type="ECO:0008006" key="4">
    <source>
        <dbReference type="Google" id="ProtNLM"/>
    </source>
</evidence>
<evidence type="ECO:0000313" key="3">
    <source>
        <dbReference type="Proteomes" id="UP000664332"/>
    </source>
</evidence>
<dbReference type="EMBL" id="JAFLEQ010000017">
    <property type="protein sequence ID" value="MBN9645181.1"/>
    <property type="molecule type" value="Genomic_DNA"/>
</dbReference>
<sequence>MTNLVEISGLFATARARSSTGERTVYAATCGGLAVCTFIALTLAAGTYMFYDRWKNPRGLYGAIVAKDPTFSVVGLGYATMAGIACALLVPAITSLAVAAATAGTRARQNRLAVLRLVGLSSRQIVALSLVDTAVQVVLATVAGTVLYAACIPLWMRLSFLAQPVGLSDLVMPVWLYAATVTITGLVAFAATWLGLAQLIITPLAVSKKQLSGPVRWWRPILFVLCVAGFIGFQQIVGKDAAPGSFTGRMALSTAVVIVLVIFAATLVGPWFMQLFGRILARVGGPVPLWVGRRIQADPRQTWGYASGLLFLSLIAGYTTLMPITVSAMDEDTESFSQLTQQDIARGALVAIAFSFILAAVTVYLTQLDDCYQRADQSVALMKLGAPPRYQLSVTWLAVMGSVTVATVTGFVLGILAAWPMWAILRDQGLTDEKLPLKIALAVVIVLAGLAVTALAVSNTNRLRLRLARRMVHTRNR</sequence>